<dbReference type="KEGG" id="bfk:QN062_00740"/>
<dbReference type="EMBL" id="CP129682">
    <property type="protein sequence ID" value="XDS49562.1"/>
    <property type="molecule type" value="Genomic_DNA"/>
</dbReference>
<dbReference type="RefSeq" id="WP_369341740.1">
    <property type="nucleotide sequence ID" value="NZ_CP129675.1"/>
</dbReference>
<dbReference type="Pfam" id="PF04389">
    <property type="entry name" value="Peptidase_M28"/>
    <property type="match status" value="1"/>
</dbReference>
<dbReference type="GO" id="GO:0008235">
    <property type="term" value="F:metalloexopeptidase activity"/>
    <property type="evidence" value="ECO:0007669"/>
    <property type="project" value="InterPro"/>
</dbReference>
<dbReference type="PANTHER" id="PTHR12147:SF26">
    <property type="entry name" value="PEPTIDASE M28 DOMAIN-CONTAINING PROTEIN"/>
    <property type="match status" value="1"/>
</dbReference>
<sequence>MSDSNVSLTDEIAYDELTRLVSFGCRFHGTKGNHDAADWICAELLERTGLQPELQTVDLPAWDPGTRHGIDLVAPVQQHIEAWPMLWSGATAGTVHASVEYLGPCGLWGDSMVWKRFVALDADGEPVGYVLSRDAGPAAPQPLPAGYDATLPHLSISHEDGERLLEWIRQGIVPEISFACDCSDGGNAISDNIIVDIPGTDGIAVNGTAVDNTAAPCVVLCAHYDTYYNTRGAYDNGSGTIALLELAQALASHPRPYRVRIIFFTAEEWHLGGSRHYVEHASDLKNIHFVYNIDGLGRADFVELFSAPEDLAYRFDSEVKAYNRDSGRDMDVITRFPPMKGTDDASFHMAGVPTVYMTINDRERLHQPNDLPEMRSAGNIVWAVNMVSTILDRIPRETHMEKPVL</sequence>
<reference evidence="4" key="1">
    <citation type="submission" date="2023-07" db="EMBL/GenBank/DDBJ databases">
        <title>Bifidobacterium aquikefiriaerophilum sp. nov. and Bifidobacterium eccum sp. nov., isolated from water kefir.</title>
        <authorList>
            <person name="Breselge S."/>
            <person name="Bellassi P."/>
            <person name="Barcenilla C."/>
            <person name="Alvarez-Ordonez A."/>
            <person name="Morelli L."/>
            <person name="Cotter P.D."/>
        </authorList>
    </citation>
    <scope>NUCLEOTIDE SEQUENCE</scope>
    <source>
        <strain evidence="4">WK012_4_13</strain>
        <strain evidence="3">WK013_4_14</strain>
        <strain evidence="2">WK048_4_13</strain>
    </source>
</reference>
<organism evidence="4">
    <name type="scientific">Bifidobacterium fermentum</name>
    <dbReference type="NCBI Taxonomy" id="3059035"/>
    <lineage>
        <taxon>Bacteria</taxon>
        <taxon>Bacillati</taxon>
        <taxon>Actinomycetota</taxon>
        <taxon>Actinomycetes</taxon>
        <taxon>Bifidobacteriales</taxon>
        <taxon>Bifidobacteriaceae</taxon>
        <taxon>Bifidobacterium</taxon>
    </lineage>
</organism>
<accession>A0AB39UPG1</accession>
<feature type="domain" description="Peptidase M28" evidence="1">
    <location>
        <begin position="215"/>
        <end position="374"/>
    </location>
</feature>
<dbReference type="GO" id="GO:0006508">
    <property type="term" value="P:proteolysis"/>
    <property type="evidence" value="ECO:0007669"/>
    <property type="project" value="InterPro"/>
</dbReference>
<dbReference type="InterPro" id="IPR045175">
    <property type="entry name" value="M28_fam"/>
</dbReference>
<protein>
    <submittedName>
        <fullName evidence="4">M20/M25/M40 family metallo-hydrolase</fullName>
    </submittedName>
</protein>
<dbReference type="EMBL" id="CP129675">
    <property type="protein sequence ID" value="XDS45657.1"/>
    <property type="molecule type" value="Genomic_DNA"/>
</dbReference>
<evidence type="ECO:0000313" key="2">
    <source>
        <dbReference type="EMBL" id="XDS45657.1"/>
    </source>
</evidence>
<dbReference type="EMBL" id="CP129683">
    <property type="protein sequence ID" value="XDS50778.1"/>
    <property type="molecule type" value="Genomic_DNA"/>
</dbReference>
<proteinExistence type="predicted"/>
<dbReference type="Gene3D" id="3.40.630.10">
    <property type="entry name" value="Zn peptidases"/>
    <property type="match status" value="1"/>
</dbReference>
<dbReference type="PANTHER" id="PTHR12147">
    <property type="entry name" value="METALLOPEPTIDASE M28 FAMILY MEMBER"/>
    <property type="match status" value="1"/>
</dbReference>
<evidence type="ECO:0000259" key="1">
    <source>
        <dbReference type="Pfam" id="PF04389"/>
    </source>
</evidence>
<evidence type="ECO:0000313" key="4">
    <source>
        <dbReference type="EMBL" id="XDS50778.1"/>
    </source>
</evidence>
<gene>
    <name evidence="4" type="ORF">QN062_00740</name>
    <name evidence="3" type="ORF">QN216_04750</name>
    <name evidence="2" type="ORF">QN217_05700</name>
</gene>
<dbReference type="AlphaFoldDB" id="A0AB39UPG1"/>
<dbReference type="InterPro" id="IPR007484">
    <property type="entry name" value="Peptidase_M28"/>
</dbReference>
<dbReference type="SUPFAM" id="SSF53187">
    <property type="entry name" value="Zn-dependent exopeptidases"/>
    <property type="match status" value="1"/>
</dbReference>
<dbReference type="Gene3D" id="3.50.30.30">
    <property type="match status" value="1"/>
</dbReference>
<evidence type="ECO:0000313" key="3">
    <source>
        <dbReference type="EMBL" id="XDS49562.1"/>
    </source>
</evidence>
<name>A0AB39UPG1_9BIFI</name>